<sequence length="94" mass="10124">MTLNVALPFKSSGTYRHKCFLYIRAESFPLPAQEPDPHGNLGEESPALPRLSQRPGAREKEEANDEGCANVAATSGERSAPAGRTLGPGVEYVR</sequence>
<name>A0A9Q1EEJ5_SYNKA</name>
<organism evidence="2 3">
    <name type="scientific">Synaphobranchus kaupii</name>
    <name type="common">Kaup's arrowtooth eel</name>
    <dbReference type="NCBI Taxonomy" id="118154"/>
    <lineage>
        <taxon>Eukaryota</taxon>
        <taxon>Metazoa</taxon>
        <taxon>Chordata</taxon>
        <taxon>Craniata</taxon>
        <taxon>Vertebrata</taxon>
        <taxon>Euteleostomi</taxon>
        <taxon>Actinopterygii</taxon>
        <taxon>Neopterygii</taxon>
        <taxon>Teleostei</taxon>
        <taxon>Anguilliformes</taxon>
        <taxon>Synaphobranchidae</taxon>
        <taxon>Synaphobranchus</taxon>
    </lineage>
</organism>
<feature type="region of interest" description="Disordered" evidence="1">
    <location>
        <begin position="31"/>
        <end position="94"/>
    </location>
</feature>
<keyword evidence="3" id="KW-1185">Reference proteome</keyword>
<dbReference type="AlphaFoldDB" id="A0A9Q1EEJ5"/>
<evidence type="ECO:0000256" key="1">
    <source>
        <dbReference type="SAM" id="MobiDB-lite"/>
    </source>
</evidence>
<evidence type="ECO:0000313" key="2">
    <source>
        <dbReference type="EMBL" id="KAJ8337354.1"/>
    </source>
</evidence>
<protein>
    <submittedName>
        <fullName evidence="2">Uncharacterized protein</fullName>
    </submittedName>
</protein>
<dbReference type="Proteomes" id="UP001152622">
    <property type="component" value="Chromosome 19"/>
</dbReference>
<comment type="caution">
    <text evidence="2">The sequence shown here is derived from an EMBL/GenBank/DDBJ whole genome shotgun (WGS) entry which is preliminary data.</text>
</comment>
<evidence type="ECO:0000313" key="3">
    <source>
        <dbReference type="Proteomes" id="UP001152622"/>
    </source>
</evidence>
<reference evidence="2" key="1">
    <citation type="journal article" date="2023" name="Science">
        <title>Genome structures resolve the early diversification of teleost fishes.</title>
        <authorList>
            <person name="Parey E."/>
            <person name="Louis A."/>
            <person name="Montfort J."/>
            <person name="Bouchez O."/>
            <person name="Roques C."/>
            <person name="Iampietro C."/>
            <person name="Lluch J."/>
            <person name="Castinel A."/>
            <person name="Donnadieu C."/>
            <person name="Desvignes T."/>
            <person name="Floi Bucao C."/>
            <person name="Jouanno E."/>
            <person name="Wen M."/>
            <person name="Mejri S."/>
            <person name="Dirks R."/>
            <person name="Jansen H."/>
            <person name="Henkel C."/>
            <person name="Chen W.J."/>
            <person name="Zahm M."/>
            <person name="Cabau C."/>
            <person name="Klopp C."/>
            <person name="Thompson A.W."/>
            <person name="Robinson-Rechavi M."/>
            <person name="Braasch I."/>
            <person name="Lecointre G."/>
            <person name="Bobe J."/>
            <person name="Postlethwait J.H."/>
            <person name="Berthelot C."/>
            <person name="Roest Crollius H."/>
            <person name="Guiguen Y."/>
        </authorList>
    </citation>
    <scope>NUCLEOTIDE SEQUENCE</scope>
    <source>
        <strain evidence="2">WJC10195</strain>
    </source>
</reference>
<gene>
    <name evidence="2" type="ORF">SKAU_G00385740</name>
</gene>
<accession>A0A9Q1EEJ5</accession>
<dbReference type="EMBL" id="JAINUF010000019">
    <property type="protein sequence ID" value="KAJ8337354.1"/>
    <property type="molecule type" value="Genomic_DNA"/>
</dbReference>
<proteinExistence type="predicted"/>